<reference evidence="9 10" key="1">
    <citation type="submission" date="2017-02" db="EMBL/GenBank/DDBJ databases">
        <authorList>
            <person name="Peterson S.W."/>
        </authorList>
    </citation>
    <scope>NUCLEOTIDE SEQUENCE [LARGE SCALE GENOMIC DNA]</scope>
    <source>
        <strain evidence="9 10">ATCC 35992</strain>
    </source>
</reference>
<dbReference type="Gene3D" id="3.20.20.80">
    <property type="entry name" value="Glycosidases"/>
    <property type="match status" value="1"/>
</dbReference>
<evidence type="ECO:0000256" key="1">
    <source>
        <dbReference type="ARBA" id="ARBA00005641"/>
    </source>
</evidence>
<evidence type="ECO:0000256" key="4">
    <source>
        <dbReference type="ARBA" id="ARBA00023277"/>
    </source>
</evidence>
<keyword evidence="2 7" id="KW-0378">Hydrolase</keyword>
<feature type="domain" description="Glycoside hydrolase family 5" evidence="8">
    <location>
        <begin position="23"/>
        <end position="317"/>
    </location>
</feature>
<proteinExistence type="inferred from homology"/>
<dbReference type="GO" id="GO:0005576">
    <property type="term" value="C:extracellular region"/>
    <property type="evidence" value="ECO:0007669"/>
    <property type="project" value="TreeGrafter"/>
</dbReference>
<dbReference type="STRING" id="39495.SAMN02745111_00581"/>
<dbReference type="GO" id="GO:0008422">
    <property type="term" value="F:beta-glucosidase activity"/>
    <property type="evidence" value="ECO:0007669"/>
    <property type="project" value="TreeGrafter"/>
</dbReference>
<evidence type="ECO:0000313" key="10">
    <source>
        <dbReference type="Proteomes" id="UP000190814"/>
    </source>
</evidence>
<evidence type="ECO:0000256" key="3">
    <source>
        <dbReference type="ARBA" id="ARBA00023001"/>
    </source>
</evidence>
<dbReference type="AlphaFoldDB" id="A0A1T4VAA1"/>
<keyword evidence="10" id="KW-1185">Reference proteome</keyword>
<dbReference type="PROSITE" id="PS00659">
    <property type="entry name" value="GLYCOSYL_HYDROL_F5"/>
    <property type="match status" value="1"/>
</dbReference>
<evidence type="ECO:0000256" key="5">
    <source>
        <dbReference type="ARBA" id="ARBA00023295"/>
    </source>
</evidence>
<sequence>MELKKGINLGGFLSQCVHTKEHYDSFIVKEDIERIKGYGFDHVRLPIDSEVIEYSNGNVIEEGYERIEEIIGWTREEGLDIILDLHKVQGYDFNDANNDSKNNLFTSDLLQERYLNIWNEISKRFSKYDNVAFELLNEVVEDKNADAWNKLIMQAVKTIRNNTVDSYIIYGGILWNSASTLKLLDPPADDKIIFTFHFYEPLLFTHQKAYWVETMDPNWEISYPGDKEEYIEKSAILGNQGLAVSGSKYEYFGIEFIEDFVLEAIKVGKERNVRLYCGEFGVIDQAPVEDTLRWFDDVFTVFEKYDIGYAIWTYKEKDFGLVDRHYDPIRNRLIARINNEI</sequence>
<dbReference type="OrthoDB" id="9800475at2"/>
<accession>A0A1T4VAA1</accession>
<keyword evidence="3" id="KW-0136">Cellulose degradation</keyword>
<organism evidence="9 10">
    <name type="scientific">Eubacterium uniforme</name>
    <dbReference type="NCBI Taxonomy" id="39495"/>
    <lineage>
        <taxon>Bacteria</taxon>
        <taxon>Bacillati</taxon>
        <taxon>Bacillota</taxon>
        <taxon>Clostridia</taxon>
        <taxon>Eubacteriales</taxon>
        <taxon>Eubacteriaceae</taxon>
        <taxon>Eubacterium</taxon>
    </lineage>
</organism>
<dbReference type="PANTHER" id="PTHR31297:SF41">
    <property type="entry name" value="ENDOGLUCANASE, PUTATIVE (AFU_ORTHOLOGUE AFUA_5G01830)-RELATED"/>
    <property type="match status" value="1"/>
</dbReference>
<dbReference type="InterPro" id="IPR018087">
    <property type="entry name" value="Glyco_hydro_5_CS"/>
</dbReference>
<evidence type="ECO:0000313" key="9">
    <source>
        <dbReference type="EMBL" id="SKA61858.1"/>
    </source>
</evidence>
<evidence type="ECO:0000256" key="2">
    <source>
        <dbReference type="ARBA" id="ARBA00022801"/>
    </source>
</evidence>
<dbReference type="PANTHER" id="PTHR31297">
    <property type="entry name" value="GLUCAN ENDO-1,6-BETA-GLUCOSIDASE B"/>
    <property type="match status" value="1"/>
</dbReference>
<comment type="similarity">
    <text evidence="1 7">Belongs to the glycosyl hydrolase 5 (cellulase A) family.</text>
</comment>
<evidence type="ECO:0000259" key="8">
    <source>
        <dbReference type="Pfam" id="PF00150"/>
    </source>
</evidence>
<dbReference type="GO" id="GO:0030245">
    <property type="term" value="P:cellulose catabolic process"/>
    <property type="evidence" value="ECO:0007669"/>
    <property type="project" value="UniProtKB-KW"/>
</dbReference>
<dbReference type="Proteomes" id="UP000190814">
    <property type="component" value="Unassembled WGS sequence"/>
</dbReference>
<gene>
    <name evidence="9" type="ORF">SAMN02745111_00581</name>
</gene>
<evidence type="ECO:0000256" key="7">
    <source>
        <dbReference type="RuleBase" id="RU361153"/>
    </source>
</evidence>
<name>A0A1T4VAA1_9FIRM</name>
<dbReference type="EMBL" id="FUXZ01000003">
    <property type="protein sequence ID" value="SKA61858.1"/>
    <property type="molecule type" value="Genomic_DNA"/>
</dbReference>
<dbReference type="SUPFAM" id="SSF51445">
    <property type="entry name" value="(Trans)glycosidases"/>
    <property type="match status" value="1"/>
</dbReference>
<dbReference type="InterPro" id="IPR017853">
    <property type="entry name" value="GH"/>
</dbReference>
<dbReference type="Pfam" id="PF00150">
    <property type="entry name" value="Cellulase"/>
    <property type="match status" value="1"/>
</dbReference>
<dbReference type="InterPro" id="IPR050386">
    <property type="entry name" value="Glycosyl_hydrolase_5"/>
</dbReference>
<dbReference type="GO" id="GO:0009986">
    <property type="term" value="C:cell surface"/>
    <property type="evidence" value="ECO:0007669"/>
    <property type="project" value="TreeGrafter"/>
</dbReference>
<keyword evidence="6" id="KW-0624">Polysaccharide degradation</keyword>
<dbReference type="RefSeq" id="WP_078765468.1">
    <property type="nucleotide sequence ID" value="NZ_FUXZ01000003.1"/>
</dbReference>
<keyword evidence="4" id="KW-0119">Carbohydrate metabolism</keyword>
<dbReference type="InterPro" id="IPR001547">
    <property type="entry name" value="Glyco_hydro_5"/>
</dbReference>
<evidence type="ECO:0000256" key="6">
    <source>
        <dbReference type="ARBA" id="ARBA00023326"/>
    </source>
</evidence>
<protein>
    <submittedName>
        <fullName evidence="9">Aryl-phospho-beta-D-glucosidase BglC, GH1 family</fullName>
    </submittedName>
</protein>
<keyword evidence="5 7" id="KW-0326">Glycosidase</keyword>